<name>A0A7S1FE18_NOCSC</name>
<organism evidence="1">
    <name type="scientific">Noctiluca scintillans</name>
    <name type="common">Sea sparkle</name>
    <name type="synonym">Red tide dinoflagellate</name>
    <dbReference type="NCBI Taxonomy" id="2966"/>
    <lineage>
        <taxon>Eukaryota</taxon>
        <taxon>Sar</taxon>
        <taxon>Alveolata</taxon>
        <taxon>Dinophyceae</taxon>
        <taxon>Noctilucales</taxon>
        <taxon>Noctilucaceae</taxon>
        <taxon>Noctiluca</taxon>
    </lineage>
</organism>
<accession>A0A7S1FE18</accession>
<sequence>MKLTQVGAVYAAQALLCRCMLNVGLEDPDNLVGNLRESIFLETRFFEERSEERCSSLDGPGCFAAMMAAERGEHVQGTVEAVWKASDGPGVLPDRMLHGLGGGSGHEPVQFTTPEYSVLEAVHKKIVPTDQVAATVQEVRAGASRGMLHFTDLTPETRIPLTFSRGLPAGVIATWDGRWLARSCADVESGWNAPKRLALPAPEEYQNDALALLTAADISSQKTVSVTAHLTDSLGYLRFSEPVIVRSIFARWEASAGARPAIVGGRLGLQGVWTTNLDPAQLSGRRDWFDISGGSLQPVDEIAFIATHGLEVGAVEVVAHNDSEEELIPFMLMSPIVEPATEALAGPGTSFIVQEERLTAAATPFVISVQEAVDRNLRLRARPLLPDGHPKSLNVPGLITKTSVPPETEDTISWLSTASNNNAMFYHQHLLSMLRSAEMASTAPQGGDATLRAIYRLTQGLMLMQGLPSDVRRVLKNEQDSLLQALLGWVQGGGSWGHRTPLAVPWHGTEDAMNRYITAKRWQTKLDLLSVAFICGHHSSQ</sequence>
<protein>
    <submittedName>
        <fullName evidence="1">Uncharacterized protein</fullName>
    </submittedName>
</protein>
<proteinExistence type="predicted"/>
<reference evidence="1" key="1">
    <citation type="submission" date="2021-01" db="EMBL/GenBank/DDBJ databases">
        <authorList>
            <person name="Corre E."/>
            <person name="Pelletier E."/>
            <person name="Niang G."/>
            <person name="Scheremetjew M."/>
            <person name="Finn R."/>
            <person name="Kale V."/>
            <person name="Holt S."/>
            <person name="Cochrane G."/>
            <person name="Meng A."/>
            <person name="Brown T."/>
            <person name="Cohen L."/>
        </authorList>
    </citation>
    <scope>NUCLEOTIDE SEQUENCE</scope>
</reference>
<gene>
    <name evidence="1" type="ORF">NSCI0253_LOCUS34277</name>
</gene>
<evidence type="ECO:0000313" key="1">
    <source>
        <dbReference type="EMBL" id="CAD8859923.1"/>
    </source>
</evidence>
<dbReference type="AlphaFoldDB" id="A0A7S1FE18"/>
<dbReference type="EMBL" id="HBFQ01048018">
    <property type="protein sequence ID" value="CAD8859923.1"/>
    <property type="molecule type" value="Transcribed_RNA"/>
</dbReference>